<comment type="caution">
    <text evidence="2">The sequence shown here is derived from an EMBL/GenBank/DDBJ whole genome shotgun (WGS) entry which is preliminary data.</text>
</comment>
<evidence type="ECO:0000259" key="1">
    <source>
        <dbReference type="Pfam" id="PF13191"/>
    </source>
</evidence>
<feature type="domain" description="Orc1-like AAA ATPase" evidence="1">
    <location>
        <begin position="46"/>
        <end position="197"/>
    </location>
</feature>
<dbReference type="OrthoDB" id="2020141at2"/>
<organism evidence="2 3">
    <name type="scientific">Paenarthrobacter nitroguajacolicus</name>
    <name type="common">Arthrobacter nitroguajacolicus</name>
    <dbReference type="NCBI Taxonomy" id="211146"/>
    <lineage>
        <taxon>Bacteria</taxon>
        <taxon>Bacillati</taxon>
        <taxon>Actinomycetota</taxon>
        <taxon>Actinomycetes</taxon>
        <taxon>Micrococcales</taxon>
        <taxon>Micrococcaceae</taxon>
        <taxon>Paenarthrobacter</taxon>
    </lineage>
</organism>
<dbReference type="EMBL" id="VNFK01000009">
    <property type="protein sequence ID" value="TVU62030.1"/>
    <property type="molecule type" value="Genomic_DNA"/>
</dbReference>
<dbReference type="InterPro" id="IPR041664">
    <property type="entry name" value="AAA_16"/>
</dbReference>
<dbReference type="GO" id="GO:0005524">
    <property type="term" value="F:ATP binding"/>
    <property type="evidence" value="ECO:0007669"/>
    <property type="project" value="UniProtKB-KW"/>
</dbReference>
<dbReference type="PANTHER" id="PTHR34301:SF8">
    <property type="entry name" value="ATPASE DOMAIN-CONTAINING PROTEIN"/>
    <property type="match status" value="1"/>
</dbReference>
<sequence>MWVVHQIHPDIQIHQIHLDSPEPGECRVPTTENPFRPTAGATPPEVIGRSGLLDEFEYGLDLGSGAPGLLSIFTGARGIGKTVMLGAAHAVAREHGWAVIAETATGTFMGRIGEKMRRLTHELADNPESRRRITGLSIAGFSITSQLTPERQVDWRELGETLLTLLDERGTGLLITVDEIHAADRAELAQLAANVQHFIQDRLPIALIFAGLPSAVSDLLNEGVATFLRRADKIDLHAAAVRDVEKSYTDTFAAANINIRPELVSEAATATGGYPFLIQLIGYFLWREAEKNNGQLSRDAVDRAITAGIRRNERVVIEAALAAASAKDREFLHAMSIDDGPSATADIIRRTGSRPTLIAKYRNRLLDAGLIESTEHGKVDYAIPGLREYLRKNPDS</sequence>
<evidence type="ECO:0000313" key="3">
    <source>
        <dbReference type="Proteomes" id="UP000316500"/>
    </source>
</evidence>
<dbReference type="Gene3D" id="3.40.50.300">
    <property type="entry name" value="P-loop containing nucleotide triphosphate hydrolases"/>
    <property type="match status" value="1"/>
</dbReference>
<dbReference type="PANTHER" id="PTHR34301">
    <property type="entry name" value="DNA-BINDING PROTEIN-RELATED"/>
    <property type="match status" value="1"/>
</dbReference>
<name>A0A558GYQ8_PAENT</name>
<keyword evidence="2" id="KW-0067">ATP-binding</keyword>
<proteinExistence type="predicted"/>
<accession>A0A558GYQ8</accession>
<evidence type="ECO:0000313" key="2">
    <source>
        <dbReference type="EMBL" id="TVU62030.1"/>
    </source>
</evidence>
<dbReference type="AlphaFoldDB" id="A0A558GYQ8"/>
<protein>
    <submittedName>
        <fullName evidence="2">ATP-binding protein</fullName>
    </submittedName>
</protein>
<reference evidence="2 3" key="1">
    <citation type="submission" date="2019-07" db="EMBL/GenBank/DDBJ databases">
        <title>Diversity of Bacteria from Kongsfjorden, Arctic.</title>
        <authorList>
            <person name="Yu Y."/>
        </authorList>
    </citation>
    <scope>NUCLEOTIDE SEQUENCE [LARGE SCALE GENOMIC DNA]</scope>
    <source>
        <strain evidence="2 3">SM1928</strain>
    </source>
</reference>
<dbReference type="Pfam" id="PF13191">
    <property type="entry name" value="AAA_16"/>
    <property type="match status" value="1"/>
</dbReference>
<dbReference type="Proteomes" id="UP000316500">
    <property type="component" value="Unassembled WGS sequence"/>
</dbReference>
<keyword evidence="2" id="KW-0547">Nucleotide-binding</keyword>
<dbReference type="SUPFAM" id="SSF52540">
    <property type="entry name" value="P-loop containing nucleoside triphosphate hydrolases"/>
    <property type="match status" value="1"/>
</dbReference>
<gene>
    <name evidence="2" type="ORF">FQP90_13305</name>
</gene>
<dbReference type="InterPro" id="IPR027417">
    <property type="entry name" value="P-loop_NTPase"/>
</dbReference>